<gene>
    <name evidence="1" type="ORF">WICPIJ_007007</name>
</gene>
<protein>
    <submittedName>
        <fullName evidence="1">Uncharacterized protein</fullName>
    </submittedName>
</protein>
<evidence type="ECO:0000313" key="2">
    <source>
        <dbReference type="Proteomes" id="UP000774326"/>
    </source>
</evidence>
<name>A0A9P8Q2F1_WICPI</name>
<accession>A0A9P8Q2F1</accession>
<proteinExistence type="predicted"/>
<organism evidence="1 2">
    <name type="scientific">Wickerhamomyces pijperi</name>
    <name type="common">Yeast</name>
    <name type="synonym">Pichia pijperi</name>
    <dbReference type="NCBI Taxonomy" id="599730"/>
    <lineage>
        <taxon>Eukaryota</taxon>
        <taxon>Fungi</taxon>
        <taxon>Dikarya</taxon>
        <taxon>Ascomycota</taxon>
        <taxon>Saccharomycotina</taxon>
        <taxon>Saccharomycetes</taxon>
        <taxon>Phaffomycetales</taxon>
        <taxon>Wickerhamomycetaceae</taxon>
        <taxon>Wickerhamomyces</taxon>
    </lineage>
</organism>
<evidence type="ECO:0000313" key="1">
    <source>
        <dbReference type="EMBL" id="KAH3682015.1"/>
    </source>
</evidence>
<dbReference type="EMBL" id="JAEUBG010004036">
    <property type="protein sequence ID" value="KAH3682015.1"/>
    <property type="molecule type" value="Genomic_DNA"/>
</dbReference>
<reference evidence="1" key="2">
    <citation type="submission" date="2021-01" db="EMBL/GenBank/DDBJ databases">
        <authorList>
            <person name="Schikora-Tamarit M.A."/>
        </authorList>
    </citation>
    <scope>NUCLEOTIDE SEQUENCE</scope>
    <source>
        <strain evidence="1">CBS2887</strain>
    </source>
</reference>
<keyword evidence="2" id="KW-1185">Reference proteome</keyword>
<sequence>MKRVLDKVARQIISHCEYSLVVWSKDVDIKYSPLIDHEISVHFLVEPVTASSWTQWPPSVSSRDLVHFLQAPVLPLVKTYSLLVLESSNHKAEKNPPEEPVAVLAPLVEISPN</sequence>
<dbReference type="AlphaFoldDB" id="A0A9P8Q2F1"/>
<comment type="caution">
    <text evidence="1">The sequence shown here is derived from an EMBL/GenBank/DDBJ whole genome shotgun (WGS) entry which is preliminary data.</text>
</comment>
<dbReference type="Proteomes" id="UP000774326">
    <property type="component" value="Unassembled WGS sequence"/>
</dbReference>
<reference evidence="1" key="1">
    <citation type="journal article" date="2021" name="Open Biol.">
        <title>Shared evolutionary footprints suggest mitochondrial oxidative damage underlies multiple complex I losses in fungi.</title>
        <authorList>
            <person name="Schikora-Tamarit M.A."/>
            <person name="Marcet-Houben M."/>
            <person name="Nosek J."/>
            <person name="Gabaldon T."/>
        </authorList>
    </citation>
    <scope>NUCLEOTIDE SEQUENCE</scope>
    <source>
        <strain evidence="1">CBS2887</strain>
    </source>
</reference>